<keyword evidence="2 6" id="KW-0808">Transferase</keyword>
<dbReference type="STRING" id="313367.JSE7799_00575"/>
<protein>
    <submittedName>
        <fullName evidence="6">Capsular polysaccharide phosphotransferase SacB</fullName>
        <ecNumber evidence="6">2.7.-.-</ecNumber>
    </submittedName>
</protein>
<dbReference type="InterPro" id="IPR047141">
    <property type="entry name" value="Stealth"/>
</dbReference>
<dbReference type="EMBL" id="CYPR01000034">
    <property type="protein sequence ID" value="CUH21797.1"/>
    <property type="molecule type" value="Genomic_DNA"/>
</dbReference>
<dbReference type="PANTHER" id="PTHR24045">
    <property type="match status" value="1"/>
</dbReference>
<dbReference type="Pfam" id="PF17101">
    <property type="entry name" value="Stealth_CR1"/>
    <property type="match status" value="1"/>
</dbReference>
<dbReference type="GO" id="GO:0000271">
    <property type="term" value="P:polysaccharide biosynthetic process"/>
    <property type="evidence" value="ECO:0007669"/>
    <property type="project" value="UniProtKB-KW"/>
</dbReference>
<dbReference type="AlphaFoldDB" id="A0A0M7B7U1"/>
<evidence type="ECO:0000256" key="2">
    <source>
        <dbReference type="ARBA" id="ARBA00022679"/>
    </source>
</evidence>
<comment type="similarity">
    <text evidence="1">Belongs to the stealth family.</text>
</comment>
<dbReference type="EC" id="2.7.-.-" evidence="6"/>
<name>A0A0M7B7U1_9RHOB</name>
<evidence type="ECO:0000313" key="6">
    <source>
        <dbReference type="EMBL" id="CUH21797.1"/>
    </source>
</evidence>
<dbReference type="GO" id="GO:0016772">
    <property type="term" value="F:transferase activity, transferring phosphorus-containing groups"/>
    <property type="evidence" value="ECO:0007669"/>
    <property type="project" value="InterPro"/>
</dbReference>
<evidence type="ECO:0000256" key="1">
    <source>
        <dbReference type="ARBA" id="ARBA00007583"/>
    </source>
</evidence>
<accession>A0A0M7B7U1</accession>
<organism evidence="6 7">
    <name type="scientific">Jannaschia seosinensis</name>
    <dbReference type="NCBI Taxonomy" id="313367"/>
    <lineage>
        <taxon>Bacteria</taxon>
        <taxon>Pseudomonadati</taxon>
        <taxon>Pseudomonadota</taxon>
        <taxon>Alphaproteobacteria</taxon>
        <taxon>Rhodobacterales</taxon>
        <taxon>Roseobacteraceae</taxon>
        <taxon>Jannaschia</taxon>
    </lineage>
</organism>
<evidence type="ECO:0000313" key="7">
    <source>
        <dbReference type="Proteomes" id="UP000049455"/>
    </source>
</evidence>
<dbReference type="Pfam" id="PF11380">
    <property type="entry name" value="Stealth_CR2"/>
    <property type="match status" value="1"/>
</dbReference>
<sequence length="309" mass="35384">MMDAVITWVDGEDPAHLAKRAAYREGGIHPDTFGSTRFANSGELRFCVRSLLRFCPFIDRIHIVTDDQYPAPVADLLDDPAHANRLRLVDHTEIFAEFADLLPVFSSRSIETMIHRIPDLSERFIYLNDDIFIGRTMSETDFFDEGRPVLRGRFRPFPSRFREWLKIRLRGERPGYAAAQRDAARLVGRTDRYFLLEHQPQPMRRQTLRNFFQNDPQALRRQVAHRFRSAEQVSPLGLACHLELAAGARTISPVDVGYVKPGRPTGDALRKTLSRLQEGGFESFCVQSLDAMSAEDRIIVLDGLARHYD</sequence>
<dbReference type="InterPro" id="IPR021520">
    <property type="entry name" value="Stealth_CR2"/>
</dbReference>
<reference evidence="6 7" key="1">
    <citation type="submission" date="2015-09" db="EMBL/GenBank/DDBJ databases">
        <authorList>
            <person name="Jackson K.R."/>
            <person name="Lunt B.L."/>
            <person name="Fisher J.N.B."/>
            <person name="Gardner A.V."/>
            <person name="Bailey M.E."/>
            <person name="Deus L.M."/>
            <person name="Earl A.S."/>
            <person name="Gibby P.D."/>
            <person name="Hartmann K.A."/>
            <person name="Liu J.E."/>
            <person name="Manci A.M."/>
            <person name="Nielsen D.A."/>
            <person name="Solomon M.B."/>
            <person name="Breakwell D.P."/>
            <person name="Burnett S.H."/>
            <person name="Grose J.H."/>
        </authorList>
    </citation>
    <scope>NUCLEOTIDE SEQUENCE [LARGE SCALE GENOMIC DNA]</scope>
    <source>
        <strain evidence="6 7">CECT 7799</strain>
    </source>
</reference>
<keyword evidence="3" id="KW-0270">Exopolysaccharide synthesis</keyword>
<gene>
    <name evidence="6" type="primary">sacB</name>
    <name evidence="6" type="ORF">JSE7799_00575</name>
</gene>
<proteinExistence type="inferred from homology"/>
<evidence type="ECO:0000256" key="3">
    <source>
        <dbReference type="ARBA" id="ARBA00023169"/>
    </source>
</evidence>
<evidence type="ECO:0000259" key="4">
    <source>
        <dbReference type="Pfam" id="PF11380"/>
    </source>
</evidence>
<feature type="domain" description="Stealth protein CR2 conserved region 2" evidence="4">
    <location>
        <begin position="37"/>
        <end position="145"/>
    </location>
</feature>
<dbReference type="Proteomes" id="UP000049455">
    <property type="component" value="Unassembled WGS sequence"/>
</dbReference>
<dbReference type="PANTHER" id="PTHR24045:SF0">
    <property type="entry name" value="N-ACETYLGLUCOSAMINE-1-PHOSPHOTRANSFERASE SUBUNITS ALPHA_BETA"/>
    <property type="match status" value="1"/>
</dbReference>
<dbReference type="OrthoDB" id="9776077at2"/>
<keyword evidence="7" id="KW-1185">Reference proteome</keyword>
<feature type="domain" description="Stealth protein CR1 conserved region 1" evidence="5">
    <location>
        <begin position="2"/>
        <end position="26"/>
    </location>
</feature>
<dbReference type="InterPro" id="IPR031358">
    <property type="entry name" value="Stealth_CR1"/>
</dbReference>
<evidence type="ECO:0000259" key="5">
    <source>
        <dbReference type="Pfam" id="PF17101"/>
    </source>
</evidence>